<comment type="subcellular location">
    <subcellularLocation>
        <location evidence="1">Cell membrane</location>
        <topology evidence="1">Multi-pass membrane protein</topology>
    </subcellularLocation>
</comment>
<evidence type="ECO:0000256" key="5">
    <source>
        <dbReference type="ARBA" id="ARBA00023136"/>
    </source>
</evidence>
<feature type="transmembrane region" description="Helical" evidence="6">
    <location>
        <begin position="278"/>
        <end position="301"/>
    </location>
</feature>
<organism evidence="8 9">
    <name type="scientific">Candidatus Cetobacterium colombiensis</name>
    <dbReference type="NCBI Taxonomy" id="3073100"/>
    <lineage>
        <taxon>Bacteria</taxon>
        <taxon>Fusobacteriati</taxon>
        <taxon>Fusobacteriota</taxon>
        <taxon>Fusobacteriia</taxon>
        <taxon>Fusobacteriales</taxon>
        <taxon>Fusobacteriaceae</taxon>
        <taxon>Cetobacterium</taxon>
    </lineage>
</organism>
<evidence type="ECO:0000256" key="1">
    <source>
        <dbReference type="ARBA" id="ARBA00004651"/>
    </source>
</evidence>
<feature type="transmembrane region" description="Helical" evidence="6">
    <location>
        <begin position="157"/>
        <end position="175"/>
    </location>
</feature>
<dbReference type="Proteomes" id="UP001279681">
    <property type="component" value="Unassembled WGS sequence"/>
</dbReference>
<dbReference type="InterPro" id="IPR018461">
    <property type="entry name" value="Na/H_Antiport_NhaC-like_C"/>
</dbReference>
<feature type="transmembrane region" description="Helical" evidence="6">
    <location>
        <begin position="67"/>
        <end position="93"/>
    </location>
</feature>
<comment type="caution">
    <text evidence="8">The sequence shown here is derived from an EMBL/GenBank/DDBJ whole genome shotgun (WGS) entry which is preliminary data.</text>
</comment>
<dbReference type="RefSeq" id="WP_320313297.1">
    <property type="nucleotide sequence ID" value="NZ_JAVIKH010000005.1"/>
</dbReference>
<evidence type="ECO:0000256" key="4">
    <source>
        <dbReference type="ARBA" id="ARBA00022989"/>
    </source>
</evidence>
<gene>
    <name evidence="8" type="ORF">RFV38_05180</name>
</gene>
<proteinExistence type="predicted"/>
<keyword evidence="5 6" id="KW-0472">Membrane</keyword>
<feature type="transmembrane region" description="Helical" evidence="6">
    <location>
        <begin position="250"/>
        <end position="272"/>
    </location>
</feature>
<evidence type="ECO:0000256" key="6">
    <source>
        <dbReference type="SAM" id="Phobius"/>
    </source>
</evidence>
<evidence type="ECO:0000256" key="3">
    <source>
        <dbReference type="ARBA" id="ARBA00022692"/>
    </source>
</evidence>
<evidence type="ECO:0000313" key="8">
    <source>
        <dbReference type="EMBL" id="MDX8335892.1"/>
    </source>
</evidence>
<protein>
    <submittedName>
        <fullName evidence="8">Na+/H+ antiporter NhaC family protein</fullName>
    </submittedName>
</protein>
<keyword evidence="4 6" id="KW-1133">Transmembrane helix</keyword>
<keyword evidence="9" id="KW-1185">Reference proteome</keyword>
<feature type="transmembrane region" description="Helical" evidence="6">
    <location>
        <begin position="108"/>
        <end position="136"/>
    </location>
</feature>
<feature type="transmembrane region" description="Helical" evidence="6">
    <location>
        <begin position="5"/>
        <end position="20"/>
    </location>
</feature>
<reference evidence="9" key="1">
    <citation type="submission" date="2023-07" db="EMBL/GenBank/DDBJ databases">
        <authorList>
            <person name="Colorado M.A."/>
            <person name="Villamil L.M."/>
            <person name="Melo J.F."/>
            <person name="Rodriguez J.A."/>
            <person name="Ruiz R.Y."/>
        </authorList>
    </citation>
    <scope>NUCLEOTIDE SEQUENCE [LARGE SCALE GENOMIC DNA]</scope>
    <source>
        <strain evidence="9">C33</strain>
    </source>
</reference>
<evidence type="ECO:0000313" key="9">
    <source>
        <dbReference type="Proteomes" id="UP001279681"/>
    </source>
</evidence>
<evidence type="ECO:0000259" key="7">
    <source>
        <dbReference type="Pfam" id="PF03553"/>
    </source>
</evidence>
<feature type="transmembrane region" description="Helical" evidence="6">
    <location>
        <begin position="195"/>
        <end position="214"/>
    </location>
</feature>
<dbReference type="PANTHER" id="PTHR43478">
    <property type="entry name" value="NA+/H+ ANTIPORTER-RELATED"/>
    <property type="match status" value="1"/>
</dbReference>
<evidence type="ECO:0000256" key="2">
    <source>
        <dbReference type="ARBA" id="ARBA00022475"/>
    </source>
</evidence>
<feature type="transmembrane region" description="Helical" evidence="6">
    <location>
        <begin position="446"/>
        <end position="463"/>
    </location>
</feature>
<dbReference type="PANTHER" id="PTHR43478:SF1">
    <property type="entry name" value="NA+_H+ ANTIPORTER NHAC-LIKE C-TERMINAL DOMAIN-CONTAINING PROTEIN"/>
    <property type="match status" value="1"/>
</dbReference>
<feature type="transmembrane region" description="Helical" evidence="6">
    <location>
        <begin position="469"/>
        <end position="488"/>
    </location>
</feature>
<feature type="transmembrane region" description="Helical" evidence="6">
    <location>
        <begin position="321"/>
        <end position="339"/>
    </location>
</feature>
<keyword evidence="3 6" id="KW-0812">Transmembrane</keyword>
<name>A0ABU4W8P2_9FUSO</name>
<dbReference type="Pfam" id="PF03553">
    <property type="entry name" value="Na_H_antiporter"/>
    <property type="match status" value="1"/>
</dbReference>
<feature type="domain" description="Na+/H+ antiporter NhaC-like C-terminal" evidence="7">
    <location>
        <begin position="157"/>
        <end position="460"/>
    </location>
</feature>
<feature type="transmembrane region" description="Helical" evidence="6">
    <location>
        <begin position="26"/>
        <end position="46"/>
    </location>
</feature>
<feature type="transmembrane region" description="Helical" evidence="6">
    <location>
        <begin position="359"/>
        <end position="383"/>
    </location>
</feature>
<keyword evidence="2" id="KW-1003">Cell membrane</keyword>
<sequence>MVSYGVLSIIPILIAVFLSIKTKNVVLSLFSSVFCGIFILNGYNPLETTKALVGKYFINQLTDSYNAGVIILMIFIGGFIELMMMSGGAYAFAESFKNHINSKTKAQLLAYFTGIMIFFSDLGTPLIVGPIFSPFFKRLKLSKEKLAFILDSTSSPVAVLVPFIGWGVFIIGLLQKEFELLNLSLSDYESFVKSIPFNVYPILALTIIPILTLLKLDFGPMKTFENNPLDESEFQIDTSKYRVENAKGSFVWVPILVLLGTLFSMLGVSFITSRVSGSAFRAALTSGYLYAALVLMGLMIFYKSKTFKEIFSIYLNGMKKMSEIVIILILAWSLGVINKDLGADQFLISFLKTLDINSGFIPAIAFIFGAIISFSTGSSWGTYSIMIPLVIPMAITFNAPLYVTIGAILSGGLFGDHVSPISDTTILSSAGAGCDHINHVKTQTPYALVNAFLAISVFLIGGFTQNSSLIILAIFSQVGILIGIKLFMKNKGYKGEEQCNTFQEDSKKQQAN</sequence>
<accession>A0ABU4W8P2</accession>
<dbReference type="EMBL" id="JAVIKH010000005">
    <property type="protein sequence ID" value="MDX8335892.1"/>
    <property type="molecule type" value="Genomic_DNA"/>
</dbReference>